<dbReference type="AlphaFoldDB" id="A0A936ZUR1"/>
<gene>
    <name evidence="1" type="ORF">JI739_14245</name>
</gene>
<dbReference type="PANTHER" id="PTHR36423:SF2">
    <property type="entry name" value="AFR070WP"/>
    <property type="match status" value="1"/>
</dbReference>
<sequence length="116" mass="13410">MPRRPVNVHRAYHAHVYFDADTVDQARALCEEAARRFGISMGRVHEKRVGPHPRWSCQLAFAAGDFERVVPWLDEHRGGLDVFVHGLSGDALKDHTDFAYWLGNDWPLDLRQFQQD</sequence>
<dbReference type="SUPFAM" id="SSF143410">
    <property type="entry name" value="DOPA-like"/>
    <property type="match status" value="1"/>
</dbReference>
<comment type="caution">
    <text evidence="1">The sequence shown here is derived from an EMBL/GenBank/DDBJ whole genome shotgun (WGS) entry which is preliminary data.</text>
</comment>
<dbReference type="PANTHER" id="PTHR36423">
    <property type="entry name" value="AFR070WP"/>
    <property type="match status" value="1"/>
</dbReference>
<proteinExistence type="predicted"/>
<dbReference type="InterPro" id="IPR023389">
    <property type="entry name" value="DOPA-like_sf"/>
</dbReference>
<organism evidence="1 2">
    <name type="scientific">Ramlibacter aurantiacus</name>
    <dbReference type="NCBI Taxonomy" id="2801330"/>
    <lineage>
        <taxon>Bacteria</taxon>
        <taxon>Pseudomonadati</taxon>
        <taxon>Pseudomonadota</taxon>
        <taxon>Betaproteobacteria</taxon>
        <taxon>Burkholderiales</taxon>
        <taxon>Comamonadaceae</taxon>
        <taxon>Ramlibacter</taxon>
    </lineage>
</organism>
<dbReference type="Gene3D" id="3.30.70.1240">
    <property type="entry name" value="DOPA-like domains"/>
    <property type="match status" value="1"/>
</dbReference>
<protein>
    <submittedName>
        <fullName evidence="1">DOPA 4,5-dioxygenase family protein</fullName>
    </submittedName>
</protein>
<dbReference type="InterPro" id="IPR014980">
    <property type="entry name" value="DOPA_dioxygen"/>
</dbReference>
<dbReference type="RefSeq" id="WP_201684592.1">
    <property type="nucleotide sequence ID" value="NZ_JAEQNA010000005.1"/>
</dbReference>
<dbReference type="EMBL" id="JAEQNA010000005">
    <property type="protein sequence ID" value="MBL0421515.1"/>
    <property type="molecule type" value="Genomic_DNA"/>
</dbReference>
<accession>A0A936ZUR1</accession>
<dbReference type="PIRSF" id="PIRSF028139">
    <property type="entry name" value="DOPA-diox_rel_Mll2280"/>
    <property type="match status" value="1"/>
</dbReference>
<dbReference type="Pfam" id="PF08883">
    <property type="entry name" value="DOPA_dioxygen"/>
    <property type="match status" value="1"/>
</dbReference>
<evidence type="ECO:0000313" key="2">
    <source>
        <dbReference type="Proteomes" id="UP000613011"/>
    </source>
</evidence>
<keyword evidence="2" id="KW-1185">Reference proteome</keyword>
<evidence type="ECO:0000313" key="1">
    <source>
        <dbReference type="EMBL" id="MBL0421515.1"/>
    </source>
</evidence>
<reference evidence="1" key="1">
    <citation type="submission" date="2021-01" db="EMBL/GenBank/DDBJ databases">
        <title>Ramlibacter sp. strain AW1 16S ribosomal RNA gene Genome sequencing and assembly.</title>
        <authorList>
            <person name="Kang M."/>
        </authorList>
    </citation>
    <scope>NUCLEOTIDE SEQUENCE</scope>
    <source>
        <strain evidence="1">AW1</strain>
    </source>
</reference>
<dbReference type="Proteomes" id="UP000613011">
    <property type="component" value="Unassembled WGS sequence"/>
</dbReference>
<name>A0A936ZUR1_9BURK</name>